<accession>Q8N2P5</accession>
<dbReference type="ProteomicsDB" id="71723"/>
<evidence type="ECO:0000256" key="1">
    <source>
        <dbReference type="SAM" id="Phobius"/>
    </source>
</evidence>
<keyword evidence="1" id="KW-1133">Transmembrane helix</keyword>
<reference evidence="2" key="1">
    <citation type="journal article" date="2005" name="DNA Res.">
        <title>Signal sequence and keyword trap in silico for selection of full-length human cDNAs encoding secretion or membrane proteins from oligo-capped cDNA libraries.</title>
        <authorList>
            <person name="Otsuki T."/>
            <person name="Ota T."/>
            <person name="Nishikawa T."/>
            <person name="Hayashi K."/>
            <person name="Suzuki Y."/>
            <person name="Yamamoto J."/>
            <person name="Wakamatsu A."/>
            <person name="Kimura K."/>
            <person name="Sakamoto K."/>
            <person name="Hatano N."/>
            <person name="Kawai Y."/>
            <person name="Ishii S."/>
            <person name="Saito K."/>
            <person name="Kojima S."/>
            <person name="Sugiyama T."/>
            <person name="Ono T."/>
            <person name="Okano K."/>
            <person name="Yoshikawa Y."/>
            <person name="Aotsuka S."/>
            <person name="Sasaki N."/>
            <person name="Hattori A."/>
            <person name="Okumura K."/>
            <person name="Nagai K."/>
            <person name="Sugano S."/>
            <person name="Isogai T."/>
        </authorList>
    </citation>
    <scope>NUCLEOTIDE SEQUENCE</scope>
    <source>
        <tissue evidence="2">Whole embryo</tissue>
    </source>
</reference>
<dbReference type="EMBL" id="AK074558">
    <property type="protein sequence ID" value="BAC11059.1"/>
    <property type="molecule type" value="mRNA"/>
</dbReference>
<keyword evidence="1" id="KW-0472">Membrane</keyword>
<name>Q8N2P5_HUMAN</name>
<keyword evidence="1" id="KW-0812">Transmembrane</keyword>
<protein>
    <submittedName>
        <fullName evidence="2">cDNA FLJ90077 fis, clone HEMBA1004454</fullName>
    </submittedName>
</protein>
<organism evidence="2">
    <name type="scientific">Homo sapiens</name>
    <name type="common">Human</name>
    <dbReference type="NCBI Taxonomy" id="9606"/>
    <lineage>
        <taxon>Eukaryota</taxon>
        <taxon>Metazoa</taxon>
        <taxon>Chordata</taxon>
        <taxon>Craniata</taxon>
        <taxon>Vertebrata</taxon>
        <taxon>Euteleostomi</taxon>
        <taxon>Mammalia</taxon>
        <taxon>Eutheria</taxon>
        <taxon>Euarchontoglires</taxon>
        <taxon>Primates</taxon>
        <taxon>Haplorrhini</taxon>
        <taxon>Catarrhini</taxon>
        <taxon>Hominidae</taxon>
        <taxon>Homo</taxon>
    </lineage>
</organism>
<evidence type="ECO:0000313" key="2">
    <source>
        <dbReference type="EMBL" id="BAC11059.1"/>
    </source>
</evidence>
<sequence>MHYYRYSNAKVSCWYKYLLFSYNIIFWLAGVVFLGVGLWAWSEKGVLSDLTKVTRMHGIDPVVLVHPLSGSCQRYFSCPVFLSLAFLSHPKNLPRPYGSLPFFPRQLLIWAVCTPSFAPPTMPHVAESCLSQLSTLAFFSLCSTRHCTS</sequence>
<feature type="transmembrane region" description="Helical" evidence="1">
    <location>
        <begin position="20"/>
        <end position="41"/>
    </location>
</feature>
<proteinExistence type="evidence at transcript level"/>
<dbReference type="PeptideAtlas" id="Q8N2P5"/>
<dbReference type="AlphaFoldDB" id="Q8N2P5"/>